<sequence>MAKNEFLPFGLADGANVLSNEEYGKLAARTNGFSSGVAKSQELNKVWRQASVIMSVVAQFIAETTGKDVLDDGNLAALQAGLLNALRATVSANVPSASLNVAGITKLSNEVNSNAENVAATSKAVKQVADALNTKQDKGDYATNAALNGVRDLANGRLEKAKNGADIPDRKAFVNNIGALPITGGRLTGKLFVDGTNGRDADIDAKGWIWGKDLFERHDNGKWAQVYSEKHPPTAAVVGAYSITESNSRFALKKSHEPFSCGGVDVEATHDWAGIKLKNANGYYVQMSANPHDKPDMLTIYYRDSATQTQHYVGIPKKTGMVALTEQLLGINQQWTDVTSSRENGKWYINDTGKPIVVYVECAQTNANTGPFSLGGEVDNHRVGYFWVTANSIYSTSFIVPPGSRYTVKAGWGTKWGEGIKEGAIVRWVELR</sequence>
<dbReference type="GO" id="GO:0019062">
    <property type="term" value="P:virion attachment to host cell"/>
    <property type="evidence" value="ECO:0007669"/>
    <property type="project" value="InterPro"/>
</dbReference>
<dbReference type="RefSeq" id="WP_038241662.1">
    <property type="nucleotide sequence ID" value="NZ_CAWLWS010000132.1"/>
</dbReference>
<protein>
    <submittedName>
        <fullName evidence="1">Tail fiber protein (Modular protein)</fullName>
    </submittedName>
</protein>
<keyword evidence="2" id="KW-1185">Reference proteome</keyword>
<reference evidence="1" key="1">
    <citation type="submission" date="2013-11" db="EMBL/GenBank/DDBJ databases">
        <title>Draft genome sequence and annotation of the entomopathogenic bacteria, Xenorhabdus cabanillasi strain JM26 and Xenorhabdus szentirmai strain DSM 16338.</title>
        <authorList>
            <person name="Gualtieri M."/>
            <person name="Ogier J.C."/>
            <person name="Pages S."/>
            <person name="Givaudan A."/>
            <person name="Gaudriault S."/>
        </authorList>
    </citation>
    <scope>NUCLEOTIDE SEQUENCE [LARGE SCALE GENOMIC DNA]</scope>
    <source>
        <strain evidence="1">DSM 16338</strain>
    </source>
</reference>
<dbReference type="Proteomes" id="UP000019202">
    <property type="component" value="Unassembled WGS sequence"/>
</dbReference>
<evidence type="ECO:0000313" key="1">
    <source>
        <dbReference type="EMBL" id="CDL85425.1"/>
    </source>
</evidence>
<dbReference type="STRING" id="1427518.XSR1_70163"/>
<dbReference type="GO" id="GO:0046718">
    <property type="term" value="P:symbiont entry into host cell"/>
    <property type="evidence" value="ECO:0007669"/>
    <property type="project" value="InterPro"/>
</dbReference>
<dbReference type="EMBL" id="CBXF010000132">
    <property type="protein sequence ID" value="CDL85425.1"/>
    <property type="molecule type" value="Genomic_DNA"/>
</dbReference>
<dbReference type="Pfam" id="PF03406">
    <property type="entry name" value="Phage_fiber_2"/>
    <property type="match status" value="1"/>
</dbReference>
<organism evidence="1 2">
    <name type="scientific">Xenorhabdus szentirmaii DSM 16338</name>
    <dbReference type="NCBI Taxonomy" id="1427518"/>
    <lineage>
        <taxon>Bacteria</taxon>
        <taxon>Pseudomonadati</taxon>
        <taxon>Pseudomonadota</taxon>
        <taxon>Gammaproteobacteria</taxon>
        <taxon>Enterobacterales</taxon>
        <taxon>Morganellaceae</taxon>
        <taxon>Xenorhabdus</taxon>
    </lineage>
</organism>
<gene>
    <name evidence="1" type="ORF">XSR1_70163</name>
</gene>
<proteinExistence type="predicted"/>
<dbReference type="AlphaFoldDB" id="W1J7I1"/>
<name>W1J7I1_9GAMM</name>
<evidence type="ECO:0000313" key="2">
    <source>
        <dbReference type="Proteomes" id="UP000019202"/>
    </source>
</evidence>
<accession>W1J7I1</accession>
<dbReference type="InterPro" id="IPR005068">
    <property type="entry name" value="Phage_lambda_Stf-r2"/>
</dbReference>
<comment type="caution">
    <text evidence="1">The sequence shown here is derived from an EMBL/GenBank/DDBJ whole genome shotgun (WGS) entry which is preliminary data.</text>
</comment>